<evidence type="ECO:0000313" key="2">
    <source>
        <dbReference type="EMBL" id="JAE01610.1"/>
    </source>
</evidence>
<keyword evidence="1" id="KW-0812">Transmembrane</keyword>
<reference evidence="2" key="2">
    <citation type="journal article" date="2015" name="Data Brief">
        <title>Shoot transcriptome of the giant reed, Arundo donax.</title>
        <authorList>
            <person name="Barrero R.A."/>
            <person name="Guerrero F.D."/>
            <person name="Moolhuijzen P."/>
            <person name="Goolsby J.A."/>
            <person name="Tidwell J."/>
            <person name="Bellgard S.E."/>
            <person name="Bellgard M.I."/>
        </authorList>
    </citation>
    <scope>NUCLEOTIDE SEQUENCE</scope>
    <source>
        <tissue evidence="2">Shoot tissue taken approximately 20 cm above the soil surface</tissue>
    </source>
</reference>
<evidence type="ECO:0000256" key="1">
    <source>
        <dbReference type="SAM" id="Phobius"/>
    </source>
</evidence>
<sequence>MISKESFLLLSMSNHCNFLVFGCHGVVSIGLVFLPLLHCAYGDDSLTLQTCSEVYSGPPFVLFQSNCSHIL</sequence>
<dbReference type="AlphaFoldDB" id="A0A0A9ELN8"/>
<feature type="transmembrane region" description="Helical" evidence="1">
    <location>
        <begin position="18"/>
        <end position="37"/>
    </location>
</feature>
<organism evidence="2">
    <name type="scientific">Arundo donax</name>
    <name type="common">Giant reed</name>
    <name type="synonym">Donax arundinaceus</name>
    <dbReference type="NCBI Taxonomy" id="35708"/>
    <lineage>
        <taxon>Eukaryota</taxon>
        <taxon>Viridiplantae</taxon>
        <taxon>Streptophyta</taxon>
        <taxon>Embryophyta</taxon>
        <taxon>Tracheophyta</taxon>
        <taxon>Spermatophyta</taxon>
        <taxon>Magnoliopsida</taxon>
        <taxon>Liliopsida</taxon>
        <taxon>Poales</taxon>
        <taxon>Poaceae</taxon>
        <taxon>PACMAD clade</taxon>
        <taxon>Arundinoideae</taxon>
        <taxon>Arundineae</taxon>
        <taxon>Arundo</taxon>
    </lineage>
</organism>
<keyword evidence="1" id="KW-1133">Transmembrane helix</keyword>
<dbReference type="EMBL" id="GBRH01196286">
    <property type="protein sequence ID" value="JAE01610.1"/>
    <property type="molecule type" value="Transcribed_RNA"/>
</dbReference>
<keyword evidence="1" id="KW-0472">Membrane</keyword>
<accession>A0A0A9ELN8</accession>
<dbReference type="PROSITE" id="PS51257">
    <property type="entry name" value="PROKAR_LIPOPROTEIN"/>
    <property type="match status" value="1"/>
</dbReference>
<reference evidence="2" key="1">
    <citation type="submission" date="2014-09" db="EMBL/GenBank/DDBJ databases">
        <authorList>
            <person name="Magalhaes I.L.F."/>
            <person name="Oliveira U."/>
            <person name="Santos F.R."/>
            <person name="Vidigal T.H.D.A."/>
            <person name="Brescovit A.D."/>
            <person name="Santos A.J."/>
        </authorList>
    </citation>
    <scope>NUCLEOTIDE SEQUENCE</scope>
    <source>
        <tissue evidence="2">Shoot tissue taken approximately 20 cm above the soil surface</tissue>
    </source>
</reference>
<protein>
    <submittedName>
        <fullName evidence="2">Uncharacterized protein</fullName>
    </submittedName>
</protein>
<name>A0A0A9ELN8_ARUDO</name>
<proteinExistence type="predicted"/>